<organism evidence="2 3">
    <name type="scientific">Glycomyces endophyticus</name>
    <dbReference type="NCBI Taxonomy" id="480996"/>
    <lineage>
        <taxon>Bacteria</taxon>
        <taxon>Bacillati</taxon>
        <taxon>Actinomycetota</taxon>
        <taxon>Actinomycetes</taxon>
        <taxon>Glycomycetales</taxon>
        <taxon>Glycomycetaceae</taxon>
        <taxon>Glycomyces</taxon>
    </lineage>
</organism>
<protein>
    <submittedName>
        <fullName evidence="2">Uncharacterized protein</fullName>
    </submittedName>
</protein>
<name>A0ABP4RXV1_9ACTN</name>
<dbReference type="RefSeq" id="WP_344481364.1">
    <property type="nucleotide sequence ID" value="NZ_BAAAQF010000002.1"/>
</dbReference>
<feature type="transmembrane region" description="Helical" evidence="1">
    <location>
        <begin position="12"/>
        <end position="31"/>
    </location>
</feature>
<keyword evidence="1" id="KW-0472">Membrane</keyword>
<dbReference type="EMBL" id="BAAAQF010000002">
    <property type="protein sequence ID" value="GAA1662883.1"/>
    <property type="molecule type" value="Genomic_DNA"/>
</dbReference>
<keyword evidence="3" id="KW-1185">Reference proteome</keyword>
<evidence type="ECO:0000256" key="1">
    <source>
        <dbReference type="SAM" id="Phobius"/>
    </source>
</evidence>
<gene>
    <name evidence="2" type="ORF">GCM10009830_05260</name>
</gene>
<proteinExistence type="predicted"/>
<comment type="caution">
    <text evidence="2">The sequence shown here is derived from an EMBL/GenBank/DDBJ whole genome shotgun (WGS) entry which is preliminary data.</text>
</comment>
<keyword evidence="1" id="KW-1133">Transmembrane helix</keyword>
<feature type="transmembrane region" description="Helical" evidence="1">
    <location>
        <begin position="51"/>
        <end position="74"/>
    </location>
</feature>
<dbReference type="Proteomes" id="UP001499851">
    <property type="component" value="Unassembled WGS sequence"/>
</dbReference>
<sequence>MAHERPVLTGLRAAAEPLAILAWIVVTAVGWTVGTSGNDHNESSWVSQLRLAVLLVAVVVAAVGPVVIALLSFWNGRRLAGWAFLAAGLGIGALLLGSGVFAGVAGAVTGYP</sequence>
<evidence type="ECO:0000313" key="2">
    <source>
        <dbReference type="EMBL" id="GAA1662883.1"/>
    </source>
</evidence>
<keyword evidence="1" id="KW-0812">Transmembrane</keyword>
<feature type="transmembrane region" description="Helical" evidence="1">
    <location>
        <begin position="81"/>
        <end position="108"/>
    </location>
</feature>
<accession>A0ABP4RXV1</accession>
<reference evidence="3" key="1">
    <citation type="journal article" date="2019" name="Int. J. Syst. Evol. Microbiol.">
        <title>The Global Catalogue of Microorganisms (GCM) 10K type strain sequencing project: providing services to taxonomists for standard genome sequencing and annotation.</title>
        <authorList>
            <consortium name="The Broad Institute Genomics Platform"/>
            <consortium name="The Broad Institute Genome Sequencing Center for Infectious Disease"/>
            <person name="Wu L."/>
            <person name="Ma J."/>
        </authorList>
    </citation>
    <scope>NUCLEOTIDE SEQUENCE [LARGE SCALE GENOMIC DNA]</scope>
    <source>
        <strain evidence="3">JCM 16001</strain>
    </source>
</reference>
<evidence type="ECO:0000313" key="3">
    <source>
        <dbReference type="Proteomes" id="UP001499851"/>
    </source>
</evidence>